<name>A0A9W7AID9_9STRA</name>
<evidence type="ECO:0000256" key="1">
    <source>
        <dbReference type="SAM" id="MobiDB-lite"/>
    </source>
</evidence>
<feature type="transmembrane region" description="Helical" evidence="2">
    <location>
        <begin position="320"/>
        <end position="339"/>
    </location>
</feature>
<comment type="caution">
    <text evidence="3">The sequence shown here is derived from an EMBL/GenBank/DDBJ whole genome shotgun (WGS) entry which is preliminary data.</text>
</comment>
<evidence type="ECO:0000256" key="2">
    <source>
        <dbReference type="SAM" id="Phobius"/>
    </source>
</evidence>
<evidence type="ECO:0000313" key="3">
    <source>
        <dbReference type="EMBL" id="GMH72837.1"/>
    </source>
</evidence>
<dbReference type="Proteomes" id="UP001165085">
    <property type="component" value="Unassembled WGS sequence"/>
</dbReference>
<feature type="transmembrane region" description="Helical" evidence="2">
    <location>
        <begin position="354"/>
        <end position="374"/>
    </location>
</feature>
<keyword evidence="2" id="KW-0812">Transmembrane</keyword>
<proteinExistence type="predicted"/>
<keyword evidence="2" id="KW-1133">Transmembrane helix</keyword>
<organism evidence="3 4">
    <name type="scientific">Triparma strigata</name>
    <dbReference type="NCBI Taxonomy" id="1606541"/>
    <lineage>
        <taxon>Eukaryota</taxon>
        <taxon>Sar</taxon>
        <taxon>Stramenopiles</taxon>
        <taxon>Ochrophyta</taxon>
        <taxon>Bolidophyceae</taxon>
        <taxon>Parmales</taxon>
        <taxon>Triparmaceae</taxon>
        <taxon>Triparma</taxon>
    </lineage>
</organism>
<feature type="region of interest" description="Disordered" evidence="1">
    <location>
        <begin position="72"/>
        <end position="94"/>
    </location>
</feature>
<dbReference type="OrthoDB" id="210967at2759"/>
<reference evidence="4" key="1">
    <citation type="journal article" date="2023" name="Commun. Biol.">
        <title>Genome analysis of Parmales, the sister group of diatoms, reveals the evolutionary specialization of diatoms from phago-mixotrophs to photoautotrophs.</title>
        <authorList>
            <person name="Ban H."/>
            <person name="Sato S."/>
            <person name="Yoshikawa S."/>
            <person name="Yamada K."/>
            <person name="Nakamura Y."/>
            <person name="Ichinomiya M."/>
            <person name="Sato N."/>
            <person name="Blanc-Mathieu R."/>
            <person name="Endo H."/>
            <person name="Kuwata A."/>
            <person name="Ogata H."/>
        </authorList>
    </citation>
    <scope>NUCLEOTIDE SEQUENCE [LARGE SCALE GENOMIC DNA]</scope>
    <source>
        <strain evidence="4">NIES 3701</strain>
    </source>
</reference>
<accession>A0A9W7AID9</accession>
<evidence type="ECO:0000313" key="4">
    <source>
        <dbReference type="Proteomes" id="UP001165085"/>
    </source>
</evidence>
<dbReference type="AlphaFoldDB" id="A0A9W7AID9"/>
<feature type="compositionally biased region" description="Polar residues" evidence="1">
    <location>
        <begin position="81"/>
        <end position="91"/>
    </location>
</feature>
<protein>
    <submittedName>
        <fullName evidence="3">Uncharacterized protein</fullName>
    </submittedName>
</protein>
<feature type="transmembrane region" description="Helical" evidence="2">
    <location>
        <begin position="189"/>
        <end position="208"/>
    </location>
</feature>
<feature type="transmembrane region" description="Helical" evidence="2">
    <location>
        <begin position="108"/>
        <end position="126"/>
    </location>
</feature>
<feature type="transmembrane region" description="Helical" evidence="2">
    <location>
        <begin position="220"/>
        <end position="241"/>
    </location>
</feature>
<gene>
    <name evidence="3" type="ORF">TrST_g8687</name>
</gene>
<sequence length="410" mass="45238">MSTLEERSLLLLEKLEAQETATEKLSRTLEQVKADAAESKKEVEQVKADAAESKKALEAKVEQQGQKIQQLEGEVKDLKETSSSSSPTTVARPSEDVQTGKFVRRWRIVFVVGALVPHAFVLASLKDGDMKLVAASKMFENFGFLCSVASAFGNPRNFGSRKEKLFIGLCSLSPAAYYAIQAYTLGLMGPLIVACGSALIQLPCFLGGAKLYSNLSDRKLGAAVTALFKSLPGFLIPMLYISAESLRCIMDSNVNTDPDDKVDEWGYIESCGNPSQPTWWVSAFLTISWFLTYYIPPMLPSDRTLTWDNVMNLDMGMIEGLQFLLFSTFSIEALVLYALTDEEGEELDDFLKGLINVMAFNFLLLFNLVLYAYIVKPAVCRPERGEHVSFSVTSQNTFHLGQGGSSINVL</sequence>
<keyword evidence="2" id="KW-0472">Membrane</keyword>
<keyword evidence="4" id="KW-1185">Reference proteome</keyword>
<feature type="transmembrane region" description="Helical" evidence="2">
    <location>
        <begin position="279"/>
        <end position="299"/>
    </location>
</feature>
<dbReference type="EMBL" id="BRXY01000160">
    <property type="protein sequence ID" value="GMH72837.1"/>
    <property type="molecule type" value="Genomic_DNA"/>
</dbReference>